<dbReference type="GO" id="GO:0006312">
    <property type="term" value="P:mitotic recombination"/>
    <property type="evidence" value="ECO:0007669"/>
    <property type="project" value="TreeGrafter"/>
</dbReference>
<dbReference type="InterPro" id="IPR007696">
    <property type="entry name" value="DNA_mismatch_repair_MutS_core"/>
</dbReference>
<feature type="domain" description="DNA mismatch repair proteins mutS family" evidence="5">
    <location>
        <begin position="300"/>
        <end position="427"/>
    </location>
</feature>
<dbReference type="GO" id="GO:0005524">
    <property type="term" value="F:ATP binding"/>
    <property type="evidence" value="ECO:0007669"/>
    <property type="project" value="UniProtKB-KW"/>
</dbReference>
<comment type="caution">
    <text evidence="6">The sequence shown here is derived from an EMBL/GenBank/DDBJ whole genome shotgun (WGS) entry which is preliminary data.</text>
</comment>
<evidence type="ECO:0000313" key="7">
    <source>
        <dbReference type="Proteomes" id="UP000054937"/>
    </source>
</evidence>
<dbReference type="PANTHER" id="PTHR11361">
    <property type="entry name" value="DNA MISMATCH REPAIR PROTEIN MUTS FAMILY MEMBER"/>
    <property type="match status" value="1"/>
</dbReference>
<protein>
    <submittedName>
        <fullName evidence="6">p-loop containing nucleoside triphosphate hydrolase</fullName>
    </submittedName>
</protein>
<accession>A0A0V0QB64</accession>
<dbReference type="InterPro" id="IPR036187">
    <property type="entry name" value="DNA_mismatch_repair_MutS_sf"/>
</dbReference>
<dbReference type="Pfam" id="PF00488">
    <property type="entry name" value="MutS_V"/>
    <property type="match status" value="2"/>
</dbReference>
<sequence>MLTFKNDNFQSVYDFLNKCSTIIGRRELKMWIKQPLKDKIQIERRLDIVEALINNELIQNFVQKRFLRFIPDIDKLFLKFSKIYQIQQQDKEEPNFQKLGFKTSLEDAVKVYQLVYNIKNLVTFLEQDQETENQFKGITYNFKVILEDCIKLIEFIENAAENDFHSLRIGDEPLNLLRKKNEKLIYFTTKSFQNVVDEYYSYTMIYDEEYQKVTNDILSVISSYSPVLEQSAILISELDILNSFAQIVKNSQKENEISQNLAMCKPKINTQQKYHLKNIYHPCIEKNNLVTNDIQNEFQNEIHLIMGPNMGGKSTYIRTVAVNVLLAHIGCYVCGSEADINLTSAILTRVGASDFQLNKISTFMRRGTSTYDGIGISWALCEFLAQNKNGLTLFATHFQELQNLKDQFQNIKVYYVGNLDNKKEKYKHEKY</sequence>
<evidence type="ECO:0000256" key="1">
    <source>
        <dbReference type="ARBA" id="ARBA00022741"/>
    </source>
</evidence>
<dbReference type="OrthoDB" id="295033at2759"/>
<dbReference type="InterPro" id="IPR000432">
    <property type="entry name" value="DNA_mismatch_repair_MutS_C"/>
</dbReference>
<evidence type="ECO:0000256" key="3">
    <source>
        <dbReference type="ARBA" id="ARBA00023125"/>
    </source>
</evidence>
<dbReference type="GO" id="GO:0140664">
    <property type="term" value="F:ATP-dependent DNA damage sensor activity"/>
    <property type="evidence" value="ECO:0007669"/>
    <property type="project" value="InterPro"/>
</dbReference>
<proteinExistence type="predicted"/>
<keyword evidence="6" id="KW-0378">Hydrolase</keyword>
<dbReference type="Gene3D" id="3.40.50.300">
    <property type="entry name" value="P-loop containing nucleotide triphosphate hydrolases"/>
    <property type="match status" value="2"/>
</dbReference>
<dbReference type="SUPFAM" id="SSF52540">
    <property type="entry name" value="P-loop containing nucleoside triphosphate hydrolases"/>
    <property type="match status" value="1"/>
</dbReference>
<dbReference type="InterPro" id="IPR027417">
    <property type="entry name" value="P-loop_NTPase"/>
</dbReference>
<keyword evidence="3" id="KW-0238">DNA-binding</keyword>
<dbReference type="SMART" id="SM00533">
    <property type="entry name" value="MUTSd"/>
    <property type="match status" value="1"/>
</dbReference>
<dbReference type="Proteomes" id="UP000054937">
    <property type="component" value="Unassembled WGS sequence"/>
</dbReference>
<dbReference type="GO" id="GO:0030983">
    <property type="term" value="F:mismatched DNA binding"/>
    <property type="evidence" value="ECO:0007669"/>
    <property type="project" value="InterPro"/>
</dbReference>
<keyword evidence="2" id="KW-0067">ATP-binding</keyword>
<feature type="domain" description="DNA mismatch repair protein MutS core" evidence="4">
    <location>
        <begin position="7"/>
        <end position="287"/>
    </location>
</feature>
<dbReference type="GO" id="GO:0006298">
    <property type="term" value="P:mismatch repair"/>
    <property type="evidence" value="ECO:0007669"/>
    <property type="project" value="InterPro"/>
</dbReference>
<dbReference type="GO" id="GO:0032301">
    <property type="term" value="C:MutSalpha complex"/>
    <property type="evidence" value="ECO:0007669"/>
    <property type="project" value="TreeGrafter"/>
</dbReference>
<evidence type="ECO:0000313" key="6">
    <source>
        <dbReference type="EMBL" id="KRW99448.1"/>
    </source>
</evidence>
<name>A0A0V0QB64_PSEPJ</name>
<evidence type="ECO:0000259" key="5">
    <source>
        <dbReference type="SMART" id="SM00534"/>
    </source>
</evidence>
<dbReference type="InterPro" id="IPR045076">
    <property type="entry name" value="MutS"/>
</dbReference>
<evidence type="ECO:0000256" key="2">
    <source>
        <dbReference type="ARBA" id="ARBA00022840"/>
    </source>
</evidence>
<keyword evidence="1" id="KW-0547">Nucleotide-binding</keyword>
<dbReference type="SMART" id="SM00534">
    <property type="entry name" value="MUTSac"/>
    <property type="match status" value="1"/>
</dbReference>
<dbReference type="GO" id="GO:0016787">
    <property type="term" value="F:hydrolase activity"/>
    <property type="evidence" value="ECO:0007669"/>
    <property type="project" value="UniProtKB-KW"/>
</dbReference>
<dbReference type="AlphaFoldDB" id="A0A0V0QB64"/>
<evidence type="ECO:0000259" key="4">
    <source>
        <dbReference type="SMART" id="SM00533"/>
    </source>
</evidence>
<gene>
    <name evidence="6" type="ORF">PPERSA_07933</name>
</gene>
<keyword evidence="7" id="KW-1185">Reference proteome</keyword>
<reference evidence="6 7" key="1">
    <citation type="journal article" date="2015" name="Sci. Rep.">
        <title>Genome of the facultative scuticociliatosis pathogen Pseudocohnilembus persalinus provides insight into its virulence through horizontal gene transfer.</title>
        <authorList>
            <person name="Xiong J."/>
            <person name="Wang G."/>
            <person name="Cheng J."/>
            <person name="Tian M."/>
            <person name="Pan X."/>
            <person name="Warren A."/>
            <person name="Jiang C."/>
            <person name="Yuan D."/>
            <person name="Miao W."/>
        </authorList>
    </citation>
    <scope>NUCLEOTIDE SEQUENCE [LARGE SCALE GENOMIC DNA]</scope>
    <source>
        <strain evidence="6">36N120E</strain>
    </source>
</reference>
<dbReference type="Gene3D" id="1.10.1420.10">
    <property type="match status" value="1"/>
</dbReference>
<dbReference type="Pfam" id="PF05192">
    <property type="entry name" value="MutS_III"/>
    <property type="match status" value="1"/>
</dbReference>
<organism evidence="6 7">
    <name type="scientific">Pseudocohnilembus persalinus</name>
    <name type="common">Ciliate</name>
    <dbReference type="NCBI Taxonomy" id="266149"/>
    <lineage>
        <taxon>Eukaryota</taxon>
        <taxon>Sar</taxon>
        <taxon>Alveolata</taxon>
        <taxon>Ciliophora</taxon>
        <taxon>Intramacronucleata</taxon>
        <taxon>Oligohymenophorea</taxon>
        <taxon>Scuticociliatia</taxon>
        <taxon>Philasterida</taxon>
        <taxon>Pseudocohnilembidae</taxon>
        <taxon>Pseudocohnilembus</taxon>
    </lineage>
</organism>
<dbReference type="PANTHER" id="PTHR11361:SF35">
    <property type="entry name" value="DNA MISMATCH REPAIR PROTEIN MSH2"/>
    <property type="match status" value="1"/>
</dbReference>
<dbReference type="EMBL" id="LDAU01000212">
    <property type="protein sequence ID" value="KRW99448.1"/>
    <property type="molecule type" value="Genomic_DNA"/>
</dbReference>
<dbReference type="InParanoid" id="A0A0V0QB64"/>
<dbReference type="SUPFAM" id="SSF48334">
    <property type="entry name" value="DNA repair protein MutS, domain III"/>
    <property type="match status" value="1"/>
</dbReference>